<gene>
    <name evidence="1" type="ORF">PFRI_24120</name>
</gene>
<dbReference type="OrthoDB" id="8478788at2"/>
<dbReference type="InterPro" id="IPR011738">
    <property type="entry name" value="Phage_CHP"/>
</dbReference>
<evidence type="ECO:0000313" key="1">
    <source>
        <dbReference type="EMBL" id="OJI93368.1"/>
    </source>
</evidence>
<dbReference type="Proteomes" id="UP000184514">
    <property type="component" value="Unassembled WGS sequence"/>
</dbReference>
<protein>
    <submittedName>
        <fullName evidence="1">Phage gp6-like head-tail connector protein</fullName>
    </submittedName>
</protein>
<dbReference type="STRING" id="696762.PFRI_24120"/>
<proteinExistence type="predicted"/>
<dbReference type="RefSeq" id="WP_072630963.1">
    <property type="nucleotide sequence ID" value="NZ_MLCB01000145.1"/>
</dbReference>
<dbReference type="InterPro" id="IPR006450">
    <property type="entry name" value="Phage_HK97_gp6-like"/>
</dbReference>
<dbReference type="NCBIfam" id="TIGR02215">
    <property type="entry name" value="phage_chp_gp8"/>
    <property type="match status" value="1"/>
</dbReference>
<keyword evidence="2" id="KW-1185">Reference proteome</keyword>
<dbReference type="AlphaFoldDB" id="A0A1L9NVN6"/>
<comment type="caution">
    <text evidence="1">The sequence shown here is derived from an EMBL/GenBank/DDBJ whole genome shotgun (WGS) entry which is preliminary data.</text>
</comment>
<accession>A0A1L9NVN6</accession>
<dbReference type="CDD" id="cd08054">
    <property type="entry name" value="gp6"/>
    <property type="match status" value="1"/>
</dbReference>
<sequence>MMLIEEASVPDEVLPLAAFKAHLRLGTGFAQDDVQDPVLKSFLKAALAAVEARTGKALISRAFSWSVTRWRDPSAESLPIAPVRVIEALEICDADGADLIMSPDCYALEIDSQRPKIIARGGGFGSIPFGGKASIRFQAGFGPQWSDLPDDLAQAVFLLAAHYYEYRDETSLTRGCMPFGVQTLIERYRPMRLFAGARA</sequence>
<name>A0A1L9NVN6_9RHOB</name>
<organism evidence="1 2">
    <name type="scientific">Planktotalea frisia</name>
    <dbReference type="NCBI Taxonomy" id="696762"/>
    <lineage>
        <taxon>Bacteria</taxon>
        <taxon>Pseudomonadati</taxon>
        <taxon>Pseudomonadota</taxon>
        <taxon>Alphaproteobacteria</taxon>
        <taxon>Rhodobacterales</taxon>
        <taxon>Paracoccaceae</taxon>
        <taxon>Planktotalea</taxon>
    </lineage>
</organism>
<reference evidence="1 2" key="1">
    <citation type="submission" date="2016-10" db="EMBL/GenBank/DDBJ databases">
        <title>Genome sequence of Planktotalea frisia SH6-1.</title>
        <authorList>
            <person name="Poehlein A."/>
            <person name="Bakenhus I."/>
            <person name="Voget S."/>
            <person name="Brinkhoff T."/>
            <person name="Simon M."/>
        </authorList>
    </citation>
    <scope>NUCLEOTIDE SEQUENCE [LARGE SCALE GENOMIC DNA]</scope>
    <source>
        <strain evidence="1 2">SH6-1</strain>
    </source>
</reference>
<dbReference type="EMBL" id="MLCB01000145">
    <property type="protein sequence ID" value="OJI93368.1"/>
    <property type="molecule type" value="Genomic_DNA"/>
</dbReference>
<dbReference type="Gene3D" id="1.10.3230.30">
    <property type="entry name" value="Phage gp6-like head-tail connector protein"/>
    <property type="match status" value="1"/>
</dbReference>
<dbReference type="NCBIfam" id="TIGR01560">
    <property type="entry name" value="put_DNA_pack"/>
    <property type="match status" value="1"/>
</dbReference>
<evidence type="ECO:0000313" key="2">
    <source>
        <dbReference type="Proteomes" id="UP000184514"/>
    </source>
</evidence>